<accession>A0A4P9Y496</accession>
<name>A0A4P9Y496_9FUNG</name>
<dbReference type="AlphaFoldDB" id="A0A4P9Y496"/>
<evidence type="ECO:0000313" key="2">
    <source>
        <dbReference type="Proteomes" id="UP000267251"/>
    </source>
</evidence>
<dbReference type="Proteomes" id="UP000267251">
    <property type="component" value="Unassembled WGS sequence"/>
</dbReference>
<sequence length="227" mass="25484">MSLKDQIDDPRPDPYVPVVNNDDETWDGPYHIIKEGITTSHTILKKLSNAIFPQSRLDTHAKTQTIKDGVSLIDRLIPTLTSQSNGLENLCRFLKSKPHSRHMHLVDDLFRIDVSELVSATIQHLSYIPSEHKDEDGLKTRMNANGALDYEKLTLLLRSLRSEISQTVNPSEVEVPHQLLQTNVLASLTLVTRATLRLLVIQQVLTVITAVEKLVDLQADGAKWLGD</sequence>
<protein>
    <submittedName>
        <fullName evidence="1">Uncharacterized protein</fullName>
    </submittedName>
</protein>
<proteinExistence type="predicted"/>
<reference evidence="2" key="1">
    <citation type="journal article" date="2018" name="Nat. Microbiol.">
        <title>Leveraging single-cell genomics to expand the fungal tree of life.</title>
        <authorList>
            <person name="Ahrendt S.R."/>
            <person name="Quandt C.A."/>
            <person name="Ciobanu D."/>
            <person name="Clum A."/>
            <person name="Salamov A."/>
            <person name="Andreopoulos B."/>
            <person name="Cheng J.F."/>
            <person name="Woyke T."/>
            <person name="Pelin A."/>
            <person name="Henrissat B."/>
            <person name="Reynolds N.K."/>
            <person name="Benny G.L."/>
            <person name="Smith M.E."/>
            <person name="James T.Y."/>
            <person name="Grigoriev I.V."/>
        </authorList>
    </citation>
    <scope>NUCLEOTIDE SEQUENCE [LARGE SCALE GENOMIC DNA]</scope>
</reference>
<organism evidence="1 2">
    <name type="scientific">Piptocephalis cylindrospora</name>
    <dbReference type="NCBI Taxonomy" id="1907219"/>
    <lineage>
        <taxon>Eukaryota</taxon>
        <taxon>Fungi</taxon>
        <taxon>Fungi incertae sedis</taxon>
        <taxon>Zoopagomycota</taxon>
        <taxon>Zoopagomycotina</taxon>
        <taxon>Zoopagomycetes</taxon>
        <taxon>Zoopagales</taxon>
        <taxon>Piptocephalidaceae</taxon>
        <taxon>Piptocephalis</taxon>
    </lineage>
</organism>
<dbReference type="EMBL" id="KZ987942">
    <property type="protein sequence ID" value="RKP13798.1"/>
    <property type="molecule type" value="Genomic_DNA"/>
</dbReference>
<keyword evidence="2" id="KW-1185">Reference proteome</keyword>
<gene>
    <name evidence="1" type="ORF">BJ684DRAFT_19744</name>
</gene>
<evidence type="ECO:0000313" key="1">
    <source>
        <dbReference type="EMBL" id="RKP13798.1"/>
    </source>
</evidence>